<protein>
    <submittedName>
        <fullName evidence="1">Uncharacterized protein</fullName>
    </submittedName>
</protein>
<sequence length="30" mass="3375">MLWVRVATKIAANWRRFAQAVSKPVGCVDT</sequence>
<accession>A0A0E9UDI4</accession>
<dbReference type="AlphaFoldDB" id="A0A0E9UDI4"/>
<proteinExistence type="predicted"/>
<evidence type="ECO:0000313" key="1">
    <source>
        <dbReference type="EMBL" id="JAH63827.1"/>
    </source>
</evidence>
<reference evidence="1" key="2">
    <citation type="journal article" date="2015" name="Fish Shellfish Immunol.">
        <title>Early steps in the European eel (Anguilla anguilla)-Vibrio vulnificus interaction in the gills: Role of the RtxA13 toxin.</title>
        <authorList>
            <person name="Callol A."/>
            <person name="Pajuelo D."/>
            <person name="Ebbesson L."/>
            <person name="Teles M."/>
            <person name="MacKenzie S."/>
            <person name="Amaro C."/>
        </authorList>
    </citation>
    <scope>NUCLEOTIDE SEQUENCE</scope>
</reference>
<reference evidence="1" key="1">
    <citation type="submission" date="2014-11" db="EMBL/GenBank/DDBJ databases">
        <authorList>
            <person name="Amaro Gonzalez C."/>
        </authorList>
    </citation>
    <scope>NUCLEOTIDE SEQUENCE</scope>
</reference>
<dbReference type="EMBL" id="GBXM01044750">
    <property type="protein sequence ID" value="JAH63827.1"/>
    <property type="molecule type" value="Transcribed_RNA"/>
</dbReference>
<name>A0A0E9UDI4_ANGAN</name>
<organism evidence="1">
    <name type="scientific">Anguilla anguilla</name>
    <name type="common">European freshwater eel</name>
    <name type="synonym">Muraena anguilla</name>
    <dbReference type="NCBI Taxonomy" id="7936"/>
    <lineage>
        <taxon>Eukaryota</taxon>
        <taxon>Metazoa</taxon>
        <taxon>Chordata</taxon>
        <taxon>Craniata</taxon>
        <taxon>Vertebrata</taxon>
        <taxon>Euteleostomi</taxon>
        <taxon>Actinopterygii</taxon>
        <taxon>Neopterygii</taxon>
        <taxon>Teleostei</taxon>
        <taxon>Anguilliformes</taxon>
        <taxon>Anguillidae</taxon>
        <taxon>Anguilla</taxon>
    </lineage>
</organism>